<dbReference type="Pfam" id="PF00171">
    <property type="entry name" value="Aldedh"/>
    <property type="match status" value="1"/>
</dbReference>
<dbReference type="FunFam" id="3.40.605.10:FF:000050">
    <property type="entry name" value="Aldehyde dehydrogenase, mitochondrial"/>
    <property type="match status" value="1"/>
</dbReference>
<dbReference type="SUPFAM" id="SSF53720">
    <property type="entry name" value="ALDH-like"/>
    <property type="match status" value="1"/>
</dbReference>
<comment type="similarity">
    <text evidence="1 3">Belongs to the aldehyde dehydrogenase family.</text>
</comment>
<dbReference type="PROSITE" id="PS00687">
    <property type="entry name" value="ALDEHYDE_DEHYDR_GLU"/>
    <property type="match status" value="1"/>
</dbReference>
<dbReference type="FunFam" id="3.40.309.10:FF:000001">
    <property type="entry name" value="Mitochondrial aldehyde dehydrogenase 2"/>
    <property type="match status" value="1"/>
</dbReference>
<accession>A0A8J1U9N7</accession>
<dbReference type="AlphaFoldDB" id="A0A8J1U9N7"/>
<keyword evidence="5" id="KW-1185">Reference proteome</keyword>
<protein>
    <submittedName>
        <fullName evidence="4">Uncharacterized protein</fullName>
    </submittedName>
</protein>
<dbReference type="InterPro" id="IPR029510">
    <property type="entry name" value="Ald_DH_CS_GLU"/>
</dbReference>
<dbReference type="OrthoDB" id="310895at2759"/>
<dbReference type="Gene3D" id="3.40.309.10">
    <property type="entry name" value="Aldehyde Dehydrogenase, Chain A, domain 2"/>
    <property type="match status" value="1"/>
</dbReference>
<evidence type="ECO:0000256" key="2">
    <source>
        <dbReference type="ARBA" id="ARBA00023002"/>
    </source>
</evidence>
<dbReference type="InterPro" id="IPR016162">
    <property type="entry name" value="Ald_DH_N"/>
</dbReference>
<dbReference type="Proteomes" id="UP000749559">
    <property type="component" value="Unassembled WGS sequence"/>
</dbReference>
<comment type="caution">
    <text evidence="4">The sequence shown here is derived from an EMBL/GenBank/DDBJ whole genome shotgun (WGS) entry which is preliminary data.</text>
</comment>
<evidence type="ECO:0000256" key="3">
    <source>
        <dbReference type="RuleBase" id="RU003345"/>
    </source>
</evidence>
<sequence length="492" mass="53975">MEEPNRKPVIKYTQLFINNEWVNSVSGKTFPTINPCTEEKICDVQEGDKMDVDLAVAAAKDAFKRGSAWRKMDASNRGRLLAKLADLMERDLKYLASLETLDNGKPYTDSIGDIEASIQTFRYYAGWADKITGQTIPVDGDFFTYTKHEPVGVCGQIIPWNYPVMMVAWKWGPALACGNTVVMKPAEQTPLTALYCGALIKEAGFPPGVVNIVTGYGPTAGAAVAEHLDVDKVAFTGSTEIGKVVMRAASESNMKRVSLELGGKSPFVIFQDADVDDAVQWAHSGIMNNHGQNCCAASRTFVHADIYDEFVAKSKTAAENRTIGDPWEAGTMQGPQIDEAQFKKIMEMIESGKQQGAKLECGGVRFGEKGYFIKPTVFSNATDEMRITKEEIFGPVQTIIKFTDVEEAIERANATTYGLAAGVYTKDINRAFTFADGLKGGNVWVNCYDVISPNQPFGGFKQSGHGRELGEYALKEYTEVKCVTIKIPQKNS</sequence>
<evidence type="ECO:0000313" key="4">
    <source>
        <dbReference type="EMBL" id="CAH1780584.1"/>
    </source>
</evidence>
<name>A0A8J1U9N7_OWEFU</name>
<dbReference type="GO" id="GO:0016620">
    <property type="term" value="F:oxidoreductase activity, acting on the aldehyde or oxo group of donors, NAD or NADP as acceptor"/>
    <property type="evidence" value="ECO:0007669"/>
    <property type="project" value="InterPro"/>
</dbReference>
<dbReference type="FunFam" id="3.40.605.10:FF:000026">
    <property type="entry name" value="Aldehyde dehydrogenase, putative"/>
    <property type="match status" value="1"/>
</dbReference>
<proteinExistence type="inferred from homology"/>
<evidence type="ECO:0000313" key="5">
    <source>
        <dbReference type="Proteomes" id="UP000749559"/>
    </source>
</evidence>
<dbReference type="EMBL" id="CAIIXF020000004">
    <property type="protein sequence ID" value="CAH1780584.1"/>
    <property type="molecule type" value="Genomic_DNA"/>
</dbReference>
<dbReference type="InterPro" id="IPR016161">
    <property type="entry name" value="Ald_DH/histidinol_DH"/>
</dbReference>
<keyword evidence="2 3" id="KW-0560">Oxidoreductase</keyword>
<gene>
    <name evidence="4" type="ORF">OFUS_LOCUS7257</name>
</gene>
<reference evidence="4" key="1">
    <citation type="submission" date="2022-03" db="EMBL/GenBank/DDBJ databases">
        <authorList>
            <person name="Martin C."/>
        </authorList>
    </citation>
    <scope>NUCLEOTIDE SEQUENCE</scope>
</reference>
<dbReference type="CDD" id="cd07141">
    <property type="entry name" value="ALDH_F1AB_F2_RALDH1"/>
    <property type="match status" value="1"/>
</dbReference>
<dbReference type="Gene3D" id="3.40.605.10">
    <property type="entry name" value="Aldehyde Dehydrogenase, Chain A, domain 1"/>
    <property type="match status" value="1"/>
</dbReference>
<dbReference type="InterPro" id="IPR015590">
    <property type="entry name" value="Aldehyde_DH_dom"/>
</dbReference>
<organism evidence="4 5">
    <name type="scientific">Owenia fusiformis</name>
    <name type="common">Polychaete worm</name>
    <dbReference type="NCBI Taxonomy" id="6347"/>
    <lineage>
        <taxon>Eukaryota</taxon>
        <taxon>Metazoa</taxon>
        <taxon>Spiralia</taxon>
        <taxon>Lophotrochozoa</taxon>
        <taxon>Annelida</taxon>
        <taxon>Polychaeta</taxon>
        <taxon>Sedentaria</taxon>
        <taxon>Canalipalpata</taxon>
        <taxon>Sabellida</taxon>
        <taxon>Oweniida</taxon>
        <taxon>Oweniidae</taxon>
        <taxon>Owenia</taxon>
    </lineage>
</organism>
<evidence type="ECO:0000256" key="1">
    <source>
        <dbReference type="ARBA" id="ARBA00009986"/>
    </source>
</evidence>
<dbReference type="PANTHER" id="PTHR11699">
    <property type="entry name" value="ALDEHYDE DEHYDROGENASE-RELATED"/>
    <property type="match status" value="1"/>
</dbReference>
<dbReference type="InterPro" id="IPR016163">
    <property type="entry name" value="Ald_DH_C"/>
</dbReference>